<keyword evidence="3" id="KW-1185">Reference proteome</keyword>
<dbReference type="Proteomes" id="UP001357485">
    <property type="component" value="Unassembled WGS sequence"/>
</dbReference>
<dbReference type="Gene3D" id="2.60.120.620">
    <property type="entry name" value="q2cbj1_9rhob like domain"/>
    <property type="match status" value="1"/>
</dbReference>
<evidence type="ECO:0000313" key="2">
    <source>
        <dbReference type="EMBL" id="KAK5132140.1"/>
    </source>
</evidence>
<dbReference type="Pfam" id="PF05721">
    <property type="entry name" value="PhyH"/>
    <property type="match status" value="1"/>
</dbReference>
<evidence type="ECO:0000313" key="3">
    <source>
        <dbReference type="Proteomes" id="UP001357485"/>
    </source>
</evidence>
<protein>
    <recommendedName>
        <fullName evidence="4">Dioxygenase</fullName>
    </recommendedName>
</protein>
<accession>A0ABR0KV05</accession>
<reference evidence="2 3" key="1">
    <citation type="submission" date="2023-08" db="EMBL/GenBank/DDBJ databases">
        <title>Black Yeasts Isolated from many extreme environments.</title>
        <authorList>
            <person name="Coleine C."/>
            <person name="Stajich J.E."/>
            <person name="Selbmann L."/>
        </authorList>
    </citation>
    <scope>NUCLEOTIDE SEQUENCE [LARGE SCALE GENOMIC DNA]</scope>
    <source>
        <strain evidence="2 3">CCFEE 536</strain>
    </source>
</reference>
<feature type="region of interest" description="Disordered" evidence="1">
    <location>
        <begin position="188"/>
        <end position="208"/>
    </location>
</feature>
<dbReference type="InterPro" id="IPR051961">
    <property type="entry name" value="Fungal_Metabolite_Diox"/>
</dbReference>
<evidence type="ECO:0008006" key="4">
    <source>
        <dbReference type="Google" id="ProtNLM"/>
    </source>
</evidence>
<dbReference type="SUPFAM" id="SSF51197">
    <property type="entry name" value="Clavaminate synthase-like"/>
    <property type="match status" value="1"/>
</dbReference>
<organism evidence="2 3">
    <name type="scientific">Cryomyces antarcticus</name>
    <dbReference type="NCBI Taxonomy" id="329879"/>
    <lineage>
        <taxon>Eukaryota</taxon>
        <taxon>Fungi</taxon>
        <taxon>Dikarya</taxon>
        <taxon>Ascomycota</taxon>
        <taxon>Pezizomycotina</taxon>
        <taxon>Dothideomycetes</taxon>
        <taxon>Dothideomycetes incertae sedis</taxon>
        <taxon>Cryomyces</taxon>
    </lineage>
</organism>
<sequence>MAPSAVSPEPVTSNGSAKQAPVDLKAEKKYAKAIKLIESRLPHLACLNKVVCISLDPAKPDVFVDTRGEQARIVDKVDVEANCRIQVTPNVIIELVEGKVEPRFAVFKDAIFDETKMPSGEIPLAIGFCDRLCPVTPVEPTKIEDMGEVTLPVPTEDIEQVKADIKKWGYGLVKNSLNPEQLKSLKSAVEQQAAGEDKHGVASKDGGAGAPNQRIWTLVNKGQEFLDLLDHPLIDEVVPEFLGDGAIITSYSANIARPGNTPMQLHTDQIAIQPPIREVAFGLNIMWFLTDVTRENGGTRVFPGSHIGPIAPADLFNIDGTVAAAGPAGTALVFESRLWHCTGPNEMKTGERPVILLFFMRSFIRQQENNFLSLRAEVEANLSDRHKEFLGYVATGAVGGVEGKVLAGTYASKVEKPVGPYREGVTA</sequence>
<evidence type="ECO:0000256" key="1">
    <source>
        <dbReference type="SAM" id="MobiDB-lite"/>
    </source>
</evidence>
<comment type="caution">
    <text evidence="2">The sequence shown here is derived from an EMBL/GenBank/DDBJ whole genome shotgun (WGS) entry which is preliminary data.</text>
</comment>
<dbReference type="EMBL" id="JAVRRA010024618">
    <property type="protein sequence ID" value="KAK5132140.1"/>
    <property type="molecule type" value="Genomic_DNA"/>
</dbReference>
<gene>
    <name evidence="2" type="ORF">LTR16_000020</name>
</gene>
<feature type="region of interest" description="Disordered" evidence="1">
    <location>
        <begin position="1"/>
        <end position="20"/>
    </location>
</feature>
<dbReference type="InterPro" id="IPR008775">
    <property type="entry name" value="Phytyl_CoA_dOase-like"/>
</dbReference>
<dbReference type="PANTHER" id="PTHR37563">
    <property type="entry name" value="PHYTANOYL-COA DIOXYGENASE FAMILY PROTEIN (AFU_ORTHOLOGUE AFUA_2G03330)"/>
    <property type="match status" value="1"/>
</dbReference>
<dbReference type="PANTHER" id="PTHR37563:SF2">
    <property type="entry name" value="PHYTANOYL-COA DIOXYGENASE FAMILY PROTEIN (AFU_ORTHOLOGUE AFUA_2G03330)"/>
    <property type="match status" value="1"/>
</dbReference>
<name>A0ABR0KV05_9PEZI</name>
<proteinExistence type="predicted"/>